<dbReference type="PROSITE" id="PS00086">
    <property type="entry name" value="CYTOCHROME_P450"/>
    <property type="match status" value="1"/>
</dbReference>
<comment type="caution">
    <text evidence="8">The sequence shown here is derived from an EMBL/GenBank/DDBJ whole genome shotgun (WGS) entry which is preliminary data.</text>
</comment>
<protein>
    <recommendedName>
        <fullName evidence="10">Cytochrome P450</fullName>
    </recommendedName>
</protein>
<dbReference type="InterPro" id="IPR002401">
    <property type="entry name" value="Cyt_P450_E_grp-I"/>
</dbReference>
<dbReference type="InterPro" id="IPR050121">
    <property type="entry name" value="Cytochrome_P450_monoxygenase"/>
</dbReference>
<gene>
    <name evidence="8" type="ORF">CDD82_2327</name>
</gene>
<dbReference type="Pfam" id="PF00067">
    <property type="entry name" value="p450"/>
    <property type="match status" value="1"/>
</dbReference>
<dbReference type="GO" id="GO:0016705">
    <property type="term" value="F:oxidoreductase activity, acting on paired donors, with incorporation or reduction of molecular oxygen"/>
    <property type="evidence" value="ECO:0007669"/>
    <property type="project" value="InterPro"/>
</dbReference>
<dbReference type="InterPro" id="IPR036396">
    <property type="entry name" value="Cyt_P450_sf"/>
</dbReference>
<keyword evidence="5 6" id="KW-0408">Iron</keyword>
<dbReference type="GO" id="GO:0005506">
    <property type="term" value="F:iron ion binding"/>
    <property type="evidence" value="ECO:0007669"/>
    <property type="project" value="InterPro"/>
</dbReference>
<dbReference type="InterPro" id="IPR017972">
    <property type="entry name" value="Cyt_P450_CS"/>
</dbReference>
<evidence type="ECO:0008006" key="10">
    <source>
        <dbReference type="Google" id="ProtNLM"/>
    </source>
</evidence>
<evidence type="ECO:0000256" key="2">
    <source>
        <dbReference type="ARBA" id="ARBA00010617"/>
    </source>
</evidence>
<name>A0A2C5XXY9_9HYPO</name>
<evidence type="ECO:0000256" key="3">
    <source>
        <dbReference type="ARBA" id="ARBA00022617"/>
    </source>
</evidence>
<dbReference type="PANTHER" id="PTHR24305:SF166">
    <property type="entry name" value="CYTOCHROME P450 12A4, MITOCHONDRIAL-RELATED"/>
    <property type="match status" value="1"/>
</dbReference>
<evidence type="ECO:0000256" key="1">
    <source>
        <dbReference type="ARBA" id="ARBA00001971"/>
    </source>
</evidence>
<reference evidence="8 9" key="1">
    <citation type="submission" date="2017-06" db="EMBL/GenBank/DDBJ databases">
        <title>Ant-infecting Ophiocordyceps genomes reveal a high diversity of potential behavioral manipulation genes and a possible major role for enterotoxins.</title>
        <authorList>
            <person name="De Bekker C."/>
            <person name="Evans H.C."/>
            <person name="Brachmann A."/>
            <person name="Hughes D.P."/>
        </authorList>
    </citation>
    <scope>NUCLEOTIDE SEQUENCE [LARGE SCALE GENOMIC DNA]</scope>
    <source>
        <strain evidence="8 9">1348a</strain>
    </source>
</reference>
<dbReference type="AlphaFoldDB" id="A0A2C5XXY9"/>
<feature type="binding site" description="axial binding residue" evidence="6">
    <location>
        <position position="465"/>
    </location>
    <ligand>
        <name>heme</name>
        <dbReference type="ChEBI" id="CHEBI:30413"/>
    </ligand>
    <ligandPart>
        <name>Fe</name>
        <dbReference type="ChEBI" id="CHEBI:18248"/>
    </ligandPart>
</feature>
<dbReference type="Proteomes" id="UP000224854">
    <property type="component" value="Unassembled WGS sequence"/>
</dbReference>
<dbReference type="GO" id="GO:0004497">
    <property type="term" value="F:monooxygenase activity"/>
    <property type="evidence" value="ECO:0007669"/>
    <property type="project" value="UniProtKB-KW"/>
</dbReference>
<comment type="similarity">
    <text evidence="2 7">Belongs to the cytochrome P450 family.</text>
</comment>
<keyword evidence="7" id="KW-0503">Monooxygenase</keyword>
<dbReference type="PRINTS" id="PR00463">
    <property type="entry name" value="EP450I"/>
</dbReference>
<dbReference type="InterPro" id="IPR001128">
    <property type="entry name" value="Cyt_P450"/>
</dbReference>
<comment type="cofactor">
    <cofactor evidence="1 6">
        <name>heme</name>
        <dbReference type="ChEBI" id="CHEBI:30413"/>
    </cofactor>
</comment>
<dbReference type="SUPFAM" id="SSF48264">
    <property type="entry name" value="Cytochrome P450"/>
    <property type="match status" value="1"/>
</dbReference>
<keyword evidence="3 6" id="KW-0349">Heme</keyword>
<proteinExistence type="inferred from homology"/>
<keyword evidence="7" id="KW-0560">Oxidoreductase</keyword>
<keyword evidence="9" id="KW-1185">Reference proteome</keyword>
<dbReference type="PANTHER" id="PTHR24305">
    <property type="entry name" value="CYTOCHROME P450"/>
    <property type="match status" value="1"/>
</dbReference>
<organism evidence="8 9">
    <name type="scientific">Ophiocordyceps australis</name>
    <dbReference type="NCBI Taxonomy" id="1399860"/>
    <lineage>
        <taxon>Eukaryota</taxon>
        <taxon>Fungi</taxon>
        <taxon>Dikarya</taxon>
        <taxon>Ascomycota</taxon>
        <taxon>Pezizomycotina</taxon>
        <taxon>Sordariomycetes</taxon>
        <taxon>Hypocreomycetidae</taxon>
        <taxon>Hypocreales</taxon>
        <taxon>Ophiocordycipitaceae</taxon>
        <taxon>Ophiocordyceps</taxon>
    </lineage>
</organism>
<evidence type="ECO:0000256" key="4">
    <source>
        <dbReference type="ARBA" id="ARBA00022723"/>
    </source>
</evidence>
<evidence type="ECO:0000313" key="9">
    <source>
        <dbReference type="Proteomes" id="UP000224854"/>
    </source>
</evidence>
<dbReference type="Gene3D" id="1.10.630.10">
    <property type="entry name" value="Cytochrome P450"/>
    <property type="match status" value="1"/>
</dbReference>
<dbReference type="EMBL" id="NJEU01001822">
    <property type="protein sequence ID" value="PHH60263.1"/>
    <property type="molecule type" value="Genomic_DNA"/>
</dbReference>
<dbReference type="GO" id="GO:0020037">
    <property type="term" value="F:heme binding"/>
    <property type="evidence" value="ECO:0007669"/>
    <property type="project" value="InterPro"/>
</dbReference>
<evidence type="ECO:0000256" key="5">
    <source>
        <dbReference type="ARBA" id="ARBA00023004"/>
    </source>
</evidence>
<accession>A0A2C5XXY9</accession>
<dbReference type="OrthoDB" id="1470350at2759"/>
<evidence type="ECO:0000256" key="7">
    <source>
        <dbReference type="RuleBase" id="RU000461"/>
    </source>
</evidence>
<evidence type="ECO:0000313" key="8">
    <source>
        <dbReference type="EMBL" id="PHH60263.1"/>
    </source>
</evidence>
<evidence type="ECO:0000256" key="6">
    <source>
        <dbReference type="PIRSR" id="PIRSR602401-1"/>
    </source>
</evidence>
<sequence>MMLLMLNAAGLAGLAALVTVLSLYLILAPVFTSPLRRVPTAHWSCSVSSIWILWTRYRRRELAVVEAKHRQLGPIVRLGPADLSLGCYDNGIRAVYNGGFEKASYYDFFSYYGQKNAFCSLSRQEHGLCRRRITAAYTKTALFASQSLAALTQEILCRRLLPLIQHHAQRNQPTDILSLSHGLSLDLLTAFQFGLCSASNFVQSPAALHVWNKHYEQRYCKEAFWIQELPRLTRWLKRLGIHLLPRSQAESTRYLEDWLMALCDRAERVCSMEREAVAKADLPVVYELMKKAVQADMANDDADVKRRVIASELFDQMSGGREVLGLVLAYTIFYISQNPDAQTKLRAQLATLQPSMHRSPNDQALPSPRSLDTLPYLSAVLKESYRMRPTSTPLPRITPRDRPVCLAGIPDIPPGTRVNAFQWLIHRNPDNYRHVDHWDPERWLEETKDGRPLLLWAFGGGSRMCVGVSLTHYLMRYIIAILYSNFTSRVVSKRTGHFEPGSTEDEIIVQFEPL</sequence>
<keyword evidence="4 6" id="KW-0479">Metal-binding</keyword>